<dbReference type="NCBIfam" id="TIGR01560">
    <property type="entry name" value="put_DNA_pack"/>
    <property type="match status" value="1"/>
</dbReference>
<dbReference type="InterPro" id="IPR006450">
    <property type="entry name" value="Phage_HK97_gp6-like"/>
</dbReference>
<reference evidence="1 2" key="1">
    <citation type="submission" date="2016-02" db="EMBL/GenBank/DDBJ databases">
        <authorList>
            <consortium name="Pathogen Informatics"/>
        </authorList>
    </citation>
    <scope>NUCLEOTIDE SEQUENCE [LARGE SCALE GENOMIC DNA]</scope>
    <source>
        <strain evidence="1 2">LSS64</strain>
    </source>
</reference>
<accession>A0A0Z8IXR8</accession>
<dbReference type="RefSeq" id="WP_044760813.1">
    <property type="nucleotide sequence ID" value="NZ_CEFC01000369.1"/>
</dbReference>
<dbReference type="CDD" id="cd08054">
    <property type="entry name" value="gp6"/>
    <property type="match status" value="1"/>
</dbReference>
<dbReference type="EMBL" id="FIHM01000039">
    <property type="protein sequence ID" value="CYV43666.1"/>
    <property type="molecule type" value="Genomic_DNA"/>
</dbReference>
<evidence type="ECO:0000313" key="2">
    <source>
        <dbReference type="Proteomes" id="UP000074850"/>
    </source>
</evidence>
<evidence type="ECO:0000313" key="1">
    <source>
        <dbReference type="EMBL" id="CYV43666.1"/>
    </source>
</evidence>
<proteinExistence type="predicted"/>
<dbReference type="Proteomes" id="UP000074850">
    <property type="component" value="Unassembled WGS sequence"/>
</dbReference>
<name>A0A0Z8IXR8_STRSU</name>
<dbReference type="AlphaFoldDB" id="A0A0Z8IXR8"/>
<sequence>MEITKEYLDKVKLYCKIDVDYEDEILEEFIIPAVQEQICFAIEEGSSPETFKDYPKFDLAVMKQVKEEYEHRGLSADSERYPLANGVLNIIHQLRLRGKEDDNT</sequence>
<protein>
    <submittedName>
        <fullName evidence="1">Phage protein</fullName>
    </submittedName>
</protein>
<organism evidence="1 2">
    <name type="scientific">Streptococcus suis</name>
    <dbReference type="NCBI Taxonomy" id="1307"/>
    <lineage>
        <taxon>Bacteria</taxon>
        <taxon>Bacillati</taxon>
        <taxon>Bacillota</taxon>
        <taxon>Bacilli</taxon>
        <taxon>Lactobacillales</taxon>
        <taxon>Streptococcaceae</taxon>
        <taxon>Streptococcus</taxon>
    </lineage>
</organism>
<gene>
    <name evidence="1" type="ORF">ERS132426_01611</name>
</gene>